<dbReference type="InterPro" id="IPR008030">
    <property type="entry name" value="NmrA-like"/>
</dbReference>
<proteinExistence type="predicted"/>
<accession>A0A0C3KYI8</accession>
<evidence type="ECO:0000313" key="5">
    <source>
        <dbReference type="Proteomes" id="UP000054248"/>
    </source>
</evidence>
<keyword evidence="5" id="KW-1185">Reference proteome</keyword>
<keyword evidence="2" id="KW-0560">Oxidoreductase</keyword>
<dbReference type="GO" id="GO:0016491">
    <property type="term" value="F:oxidoreductase activity"/>
    <property type="evidence" value="ECO:0007669"/>
    <property type="project" value="UniProtKB-KW"/>
</dbReference>
<organism evidence="4 5">
    <name type="scientific">Tulasnella calospora MUT 4182</name>
    <dbReference type="NCBI Taxonomy" id="1051891"/>
    <lineage>
        <taxon>Eukaryota</taxon>
        <taxon>Fungi</taxon>
        <taxon>Dikarya</taxon>
        <taxon>Basidiomycota</taxon>
        <taxon>Agaricomycotina</taxon>
        <taxon>Agaricomycetes</taxon>
        <taxon>Cantharellales</taxon>
        <taxon>Tulasnellaceae</taxon>
        <taxon>Tulasnella</taxon>
    </lineage>
</organism>
<dbReference type="InterPro" id="IPR051609">
    <property type="entry name" value="NmrA/Isoflavone_reductase-like"/>
</dbReference>
<dbReference type="HOGENOM" id="CLU_058266_0_0_1"/>
<name>A0A0C3KYI8_9AGAM</name>
<dbReference type="Gene3D" id="3.40.50.720">
    <property type="entry name" value="NAD(P)-binding Rossmann-like Domain"/>
    <property type="match status" value="1"/>
</dbReference>
<keyword evidence="1" id="KW-0521">NADP</keyword>
<dbReference type="PANTHER" id="PTHR47706:SF9">
    <property type="entry name" value="NMRA-LIKE DOMAIN-CONTAINING PROTEIN-RELATED"/>
    <property type="match status" value="1"/>
</dbReference>
<gene>
    <name evidence="4" type="ORF">M407DRAFT_235092</name>
</gene>
<dbReference type="SUPFAM" id="SSF51735">
    <property type="entry name" value="NAD(P)-binding Rossmann-fold domains"/>
    <property type="match status" value="1"/>
</dbReference>
<sequence length="278" mass="30517">MSPISVAIAGATGDLGRRVVRRFLSPEYFPSQVAEVKFFTRDASSAASQELIDLGVKAIETGISAESFKNVDVFVSVQGEGTSLEERNAYVKAAGEAGVKVYIPTEFGIDYRKLPFEHPVWELKLAHDTYARSVSGGKLKVVSIYVGLFLDDTFPVGTALGLDTPGRVYTSVLSAETAVSFLSRDDIARGLAQLVSRVRGEEIKVETMGEEEAKAAIKAGNFWVALRYTMGYGLTDFSKENANEIINPGESIWKWKTVQEYVEETKGVAPENKQLRRE</sequence>
<evidence type="ECO:0000313" key="4">
    <source>
        <dbReference type="EMBL" id="KIO26433.1"/>
    </source>
</evidence>
<dbReference type="InterPro" id="IPR036291">
    <property type="entry name" value="NAD(P)-bd_dom_sf"/>
</dbReference>
<dbReference type="Pfam" id="PF05368">
    <property type="entry name" value="NmrA"/>
    <property type="match status" value="1"/>
</dbReference>
<evidence type="ECO:0000256" key="2">
    <source>
        <dbReference type="ARBA" id="ARBA00023002"/>
    </source>
</evidence>
<dbReference type="Proteomes" id="UP000054248">
    <property type="component" value="Unassembled WGS sequence"/>
</dbReference>
<evidence type="ECO:0000259" key="3">
    <source>
        <dbReference type="Pfam" id="PF05368"/>
    </source>
</evidence>
<dbReference type="EMBL" id="KN823024">
    <property type="protein sequence ID" value="KIO26433.1"/>
    <property type="molecule type" value="Genomic_DNA"/>
</dbReference>
<dbReference type="PANTHER" id="PTHR47706">
    <property type="entry name" value="NMRA-LIKE FAMILY PROTEIN"/>
    <property type="match status" value="1"/>
</dbReference>
<reference evidence="5" key="2">
    <citation type="submission" date="2015-01" db="EMBL/GenBank/DDBJ databases">
        <title>Evolutionary Origins and Diversification of the Mycorrhizal Mutualists.</title>
        <authorList>
            <consortium name="DOE Joint Genome Institute"/>
            <consortium name="Mycorrhizal Genomics Consortium"/>
            <person name="Kohler A."/>
            <person name="Kuo A."/>
            <person name="Nagy L.G."/>
            <person name="Floudas D."/>
            <person name="Copeland A."/>
            <person name="Barry K.W."/>
            <person name="Cichocki N."/>
            <person name="Veneault-Fourrey C."/>
            <person name="LaButti K."/>
            <person name="Lindquist E.A."/>
            <person name="Lipzen A."/>
            <person name="Lundell T."/>
            <person name="Morin E."/>
            <person name="Murat C."/>
            <person name="Riley R."/>
            <person name="Ohm R."/>
            <person name="Sun H."/>
            <person name="Tunlid A."/>
            <person name="Henrissat B."/>
            <person name="Grigoriev I.V."/>
            <person name="Hibbett D.S."/>
            <person name="Martin F."/>
        </authorList>
    </citation>
    <scope>NUCLEOTIDE SEQUENCE [LARGE SCALE GENOMIC DNA]</scope>
    <source>
        <strain evidence="5">MUT 4182</strain>
    </source>
</reference>
<dbReference type="OrthoDB" id="5283654at2759"/>
<feature type="domain" description="NmrA-like" evidence="3">
    <location>
        <begin position="6"/>
        <end position="204"/>
    </location>
</feature>
<protein>
    <recommendedName>
        <fullName evidence="3">NmrA-like domain-containing protein</fullName>
    </recommendedName>
</protein>
<dbReference type="AlphaFoldDB" id="A0A0C3KYI8"/>
<evidence type="ECO:0000256" key="1">
    <source>
        <dbReference type="ARBA" id="ARBA00022857"/>
    </source>
</evidence>
<reference evidence="4 5" key="1">
    <citation type="submission" date="2014-04" db="EMBL/GenBank/DDBJ databases">
        <authorList>
            <consortium name="DOE Joint Genome Institute"/>
            <person name="Kuo A."/>
            <person name="Girlanda M."/>
            <person name="Perotto S."/>
            <person name="Kohler A."/>
            <person name="Nagy L.G."/>
            <person name="Floudas D."/>
            <person name="Copeland A."/>
            <person name="Barry K.W."/>
            <person name="Cichocki N."/>
            <person name="Veneault-Fourrey C."/>
            <person name="LaButti K."/>
            <person name="Lindquist E.A."/>
            <person name="Lipzen A."/>
            <person name="Lundell T."/>
            <person name="Morin E."/>
            <person name="Murat C."/>
            <person name="Sun H."/>
            <person name="Tunlid A."/>
            <person name="Henrissat B."/>
            <person name="Grigoriev I.V."/>
            <person name="Hibbett D.S."/>
            <person name="Martin F."/>
            <person name="Nordberg H.P."/>
            <person name="Cantor M.N."/>
            <person name="Hua S.X."/>
        </authorList>
    </citation>
    <scope>NUCLEOTIDE SEQUENCE [LARGE SCALE GENOMIC DNA]</scope>
    <source>
        <strain evidence="4 5">MUT 4182</strain>
    </source>
</reference>
<dbReference type="STRING" id="1051891.A0A0C3KYI8"/>